<keyword evidence="10" id="KW-1185">Reference proteome</keyword>
<evidence type="ECO:0000313" key="10">
    <source>
        <dbReference type="Proteomes" id="UP001344906"/>
    </source>
</evidence>
<dbReference type="InterPro" id="IPR035906">
    <property type="entry name" value="MetI-like_sf"/>
</dbReference>
<keyword evidence="6 7" id="KW-0472">Membrane</keyword>
<evidence type="ECO:0000256" key="6">
    <source>
        <dbReference type="ARBA" id="ARBA00023136"/>
    </source>
</evidence>
<comment type="subcellular location">
    <subcellularLocation>
        <location evidence="1 7">Cell membrane</location>
        <topology evidence="1 7">Multi-pass membrane protein</topology>
    </subcellularLocation>
</comment>
<dbReference type="InterPro" id="IPR000515">
    <property type="entry name" value="MetI-like"/>
</dbReference>
<gene>
    <name evidence="9" type="ORF">KDH_10640</name>
</gene>
<dbReference type="PANTHER" id="PTHR43744:SF8">
    <property type="entry name" value="SN-GLYCEROL-3-PHOSPHATE TRANSPORT SYSTEM PERMEASE PROTEIN UGPE"/>
    <property type="match status" value="1"/>
</dbReference>
<proteinExistence type="inferred from homology"/>
<feature type="transmembrane region" description="Helical" evidence="7">
    <location>
        <begin position="12"/>
        <end position="33"/>
    </location>
</feature>
<feature type="transmembrane region" description="Helical" evidence="7">
    <location>
        <begin position="71"/>
        <end position="95"/>
    </location>
</feature>
<evidence type="ECO:0000259" key="8">
    <source>
        <dbReference type="PROSITE" id="PS50928"/>
    </source>
</evidence>
<feature type="transmembrane region" description="Helical" evidence="7">
    <location>
        <begin position="242"/>
        <end position="263"/>
    </location>
</feature>
<protein>
    <submittedName>
        <fullName evidence="9">Sugar ABC transporter permease</fullName>
    </submittedName>
</protein>
<feature type="transmembrane region" description="Helical" evidence="7">
    <location>
        <begin position="184"/>
        <end position="209"/>
    </location>
</feature>
<comment type="caution">
    <text evidence="9">The sequence shown here is derived from an EMBL/GenBank/DDBJ whole genome shotgun (WGS) entry which is preliminary data.</text>
</comment>
<organism evidence="9 10">
    <name type="scientific">Dictyobacter halimunensis</name>
    <dbReference type="NCBI Taxonomy" id="3026934"/>
    <lineage>
        <taxon>Bacteria</taxon>
        <taxon>Bacillati</taxon>
        <taxon>Chloroflexota</taxon>
        <taxon>Ktedonobacteria</taxon>
        <taxon>Ktedonobacterales</taxon>
        <taxon>Dictyobacteraceae</taxon>
        <taxon>Dictyobacter</taxon>
    </lineage>
</organism>
<dbReference type="PANTHER" id="PTHR43744">
    <property type="entry name" value="ABC TRANSPORTER PERMEASE PROTEIN MG189-RELATED-RELATED"/>
    <property type="match status" value="1"/>
</dbReference>
<feature type="transmembrane region" description="Helical" evidence="7">
    <location>
        <begin position="140"/>
        <end position="163"/>
    </location>
</feature>
<feature type="domain" description="ABC transmembrane type-1" evidence="8">
    <location>
        <begin position="72"/>
        <end position="263"/>
    </location>
</feature>
<evidence type="ECO:0000256" key="1">
    <source>
        <dbReference type="ARBA" id="ARBA00004651"/>
    </source>
</evidence>
<keyword evidence="2 7" id="KW-0813">Transport</keyword>
<dbReference type="SUPFAM" id="SSF161098">
    <property type="entry name" value="MetI-like"/>
    <property type="match status" value="1"/>
</dbReference>
<dbReference type="CDD" id="cd06261">
    <property type="entry name" value="TM_PBP2"/>
    <property type="match status" value="1"/>
</dbReference>
<dbReference type="EMBL" id="BSRI01000001">
    <property type="protein sequence ID" value="GLV54216.1"/>
    <property type="molecule type" value="Genomic_DNA"/>
</dbReference>
<dbReference type="RefSeq" id="WP_338247921.1">
    <property type="nucleotide sequence ID" value="NZ_BSRI01000001.1"/>
</dbReference>
<feature type="transmembrane region" description="Helical" evidence="7">
    <location>
        <begin position="107"/>
        <end position="125"/>
    </location>
</feature>
<accession>A0ABQ6FLV0</accession>
<evidence type="ECO:0000256" key="4">
    <source>
        <dbReference type="ARBA" id="ARBA00022692"/>
    </source>
</evidence>
<reference evidence="9 10" key="1">
    <citation type="submission" date="2023-02" db="EMBL/GenBank/DDBJ databases">
        <title>Dictyobacter halimunensis sp. nov., a new member of the class Ktedonobacteria from forest soil in a geothermal area.</title>
        <authorList>
            <person name="Rachmania M.K."/>
            <person name="Ningsih F."/>
            <person name="Sakai Y."/>
            <person name="Yabe S."/>
            <person name="Yokota A."/>
            <person name="Sjamsuridzal W."/>
        </authorList>
    </citation>
    <scope>NUCLEOTIDE SEQUENCE [LARGE SCALE GENOMIC DNA]</scope>
    <source>
        <strain evidence="9 10">S3.2.2.5</strain>
    </source>
</reference>
<dbReference type="Pfam" id="PF00528">
    <property type="entry name" value="BPD_transp_1"/>
    <property type="match status" value="1"/>
</dbReference>
<keyword evidence="5 7" id="KW-1133">Transmembrane helix</keyword>
<dbReference type="PROSITE" id="PS50928">
    <property type="entry name" value="ABC_TM1"/>
    <property type="match status" value="1"/>
</dbReference>
<evidence type="ECO:0000313" key="9">
    <source>
        <dbReference type="EMBL" id="GLV54216.1"/>
    </source>
</evidence>
<comment type="similarity">
    <text evidence="7">Belongs to the binding-protein-dependent transport system permease family.</text>
</comment>
<evidence type="ECO:0000256" key="3">
    <source>
        <dbReference type="ARBA" id="ARBA00022475"/>
    </source>
</evidence>
<name>A0ABQ6FLV0_9CHLR</name>
<keyword evidence="3" id="KW-1003">Cell membrane</keyword>
<keyword evidence="4 7" id="KW-0812">Transmembrane</keyword>
<dbReference type="Proteomes" id="UP001344906">
    <property type="component" value="Unassembled WGS sequence"/>
</dbReference>
<evidence type="ECO:0000256" key="2">
    <source>
        <dbReference type="ARBA" id="ARBA00022448"/>
    </source>
</evidence>
<sequence>MRKATAIVTRTGVVIVLAIFAAAALYPILFMFLTSFKTSVQYTNDPLALPPGFAYIQNFVAMFNSFNVPGLLLNTITYIALAAIISLTVSIPAAYALAKLRFPLRNLFFITIIASMVIPAITYIIPDYVLMSNLDLVDTLWSVVLLWATTSVPGSIFLLTSLMRGLPNDILEATRVDGANYLQLMIRIVIPISAPGIITITIFNVTSWWNDLLIPLVFLQSDVNKTLTVAVATIVGRYNTDYPLLLTGLFMASLPPILIYIFLQRYIRRGLVIGAIK</sequence>
<evidence type="ECO:0000256" key="7">
    <source>
        <dbReference type="RuleBase" id="RU363032"/>
    </source>
</evidence>
<evidence type="ECO:0000256" key="5">
    <source>
        <dbReference type="ARBA" id="ARBA00022989"/>
    </source>
</evidence>
<dbReference type="Gene3D" id="1.10.3720.10">
    <property type="entry name" value="MetI-like"/>
    <property type="match status" value="1"/>
</dbReference>